<dbReference type="SUPFAM" id="SSF51735">
    <property type="entry name" value="NAD(P)-binding Rossmann-fold domains"/>
    <property type="match status" value="1"/>
</dbReference>
<dbReference type="AlphaFoldDB" id="A0A382TRH9"/>
<dbReference type="InterPro" id="IPR036291">
    <property type="entry name" value="NAD(P)-bd_dom_sf"/>
</dbReference>
<dbReference type="Gene3D" id="3.40.50.720">
    <property type="entry name" value="NAD(P)-binding Rossmann-like Domain"/>
    <property type="match status" value="1"/>
</dbReference>
<dbReference type="Pfam" id="PF00106">
    <property type="entry name" value="adh_short"/>
    <property type="match status" value="1"/>
</dbReference>
<protein>
    <recommendedName>
        <fullName evidence="2">Short-chain dehydrogenase/reductase SDR</fullName>
    </recommendedName>
</protein>
<proteinExistence type="predicted"/>
<gene>
    <name evidence="1" type="ORF">METZ01_LOCUS377543</name>
</gene>
<evidence type="ECO:0008006" key="2">
    <source>
        <dbReference type="Google" id="ProtNLM"/>
    </source>
</evidence>
<name>A0A382TRH9_9ZZZZ</name>
<dbReference type="EMBL" id="UINC01138624">
    <property type="protein sequence ID" value="SVD24689.1"/>
    <property type="molecule type" value="Genomic_DNA"/>
</dbReference>
<accession>A0A382TRH9</accession>
<feature type="non-terminal residue" evidence="1">
    <location>
        <position position="47"/>
    </location>
</feature>
<reference evidence="1" key="1">
    <citation type="submission" date="2018-05" db="EMBL/GenBank/DDBJ databases">
        <authorList>
            <person name="Lanie J.A."/>
            <person name="Ng W.-L."/>
            <person name="Kazmierczak K.M."/>
            <person name="Andrzejewski T.M."/>
            <person name="Davidsen T.M."/>
            <person name="Wayne K.J."/>
            <person name="Tettelin H."/>
            <person name="Glass J.I."/>
            <person name="Rusch D."/>
            <person name="Podicherti R."/>
            <person name="Tsui H.-C.T."/>
            <person name="Winkler M.E."/>
        </authorList>
    </citation>
    <scope>NUCLEOTIDE SEQUENCE</scope>
</reference>
<dbReference type="InterPro" id="IPR002347">
    <property type="entry name" value="SDR_fam"/>
</dbReference>
<sequence>MNGALDGKVAIVTGGGRGIGRGIAREFAANGARVVVNDAGLTLAGES</sequence>
<organism evidence="1">
    <name type="scientific">marine metagenome</name>
    <dbReference type="NCBI Taxonomy" id="408172"/>
    <lineage>
        <taxon>unclassified sequences</taxon>
        <taxon>metagenomes</taxon>
        <taxon>ecological metagenomes</taxon>
    </lineage>
</organism>
<evidence type="ECO:0000313" key="1">
    <source>
        <dbReference type="EMBL" id="SVD24689.1"/>
    </source>
</evidence>